<dbReference type="RefSeq" id="XP_001700882.1">
    <property type="nucleotide sequence ID" value="XM_001700830.2"/>
</dbReference>
<sequence length="110" mass="11712">MHRRAVLAAALLLGTVLLLQAGGAAAQDSAALAENAKCQQAQKELPSNPDIQAFKECAATKPITATCCQRVKPYSQYLPCLSYDQYRAAPNNFLAPLSVDEVMAACFSPP</sequence>
<keyword evidence="2" id="KW-1185">Reference proteome</keyword>
<proteinExistence type="predicted"/>
<name>A8I7I5_CHLRE</name>
<dbReference type="AlphaFoldDB" id="A8I7I5"/>
<protein>
    <submittedName>
        <fullName evidence="1">Uncharacterized protein</fullName>
    </submittedName>
</protein>
<organism evidence="1 2">
    <name type="scientific">Chlamydomonas reinhardtii</name>
    <name type="common">Chlamydomonas smithii</name>
    <dbReference type="NCBI Taxonomy" id="3055"/>
    <lineage>
        <taxon>Eukaryota</taxon>
        <taxon>Viridiplantae</taxon>
        <taxon>Chlorophyta</taxon>
        <taxon>core chlorophytes</taxon>
        <taxon>Chlorophyceae</taxon>
        <taxon>CS clade</taxon>
        <taxon>Chlamydomonadales</taxon>
        <taxon>Chlamydomonadaceae</taxon>
        <taxon>Chlamydomonas</taxon>
    </lineage>
</organism>
<dbReference type="KEGG" id="cre:CHLRE_07g324300v5"/>
<dbReference type="PaxDb" id="3055-EDP07136"/>
<accession>A8I7I5</accession>
<evidence type="ECO:0000313" key="2">
    <source>
        <dbReference type="Proteomes" id="UP000006906"/>
    </source>
</evidence>
<dbReference type="OrthoDB" id="10331485at2759"/>
<reference evidence="1 2" key="1">
    <citation type="journal article" date="2007" name="Science">
        <title>The Chlamydomonas genome reveals the evolution of key animal and plant functions.</title>
        <authorList>
            <person name="Merchant S.S."/>
            <person name="Prochnik S.E."/>
            <person name="Vallon O."/>
            <person name="Harris E.H."/>
            <person name="Karpowicz S.J."/>
            <person name="Witman G.B."/>
            <person name="Terry A."/>
            <person name="Salamov A."/>
            <person name="Fritz-Laylin L.K."/>
            <person name="Marechal-Drouard L."/>
            <person name="Marshall W.F."/>
            <person name="Qu L.H."/>
            <person name="Nelson D.R."/>
            <person name="Sanderfoot A.A."/>
            <person name="Spalding M.H."/>
            <person name="Kapitonov V.V."/>
            <person name="Ren Q."/>
            <person name="Ferris P."/>
            <person name="Lindquist E."/>
            <person name="Shapiro H."/>
            <person name="Lucas S.M."/>
            <person name="Grimwood J."/>
            <person name="Schmutz J."/>
            <person name="Cardol P."/>
            <person name="Cerutti H."/>
            <person name="Chanfreau G."/>
            <person name="Chen C.L."/>
            <person name="Cognat V."/>
            <person name="Croft M.T."/>
            <person name="Dent R."/>
            <person name="Dutcher S."/>
            <person name="Fernandez E."/>
            <person name="Fukuzawa H."/>
            <person name="Gonzalez-Ballester D."/>
            <person name="Gonzalez-Halphen D."/>
            <person name="Hallmann A."/>
            <person name="Hanikenne M."/>
            <person name="Hippler M."/>
            <person name="Inwood W."/>
            <person name="Jabbari K."/>
            <person name="Kalanon M."/>
            <person name="Kuras R."/>
            <person name="Lefebvre P.A."/>
            <person name="Lemaire S.D."/>
            <person name="Lobanov A.V."/>
            <person name="Lohr M."/>
            <person name="Manuell A."/>
            <person name="Meier I."/>
            <person name="Mets L."/>
            <person name="Mittag M."/>
            <person name="Mittelmeier T."/>
            <person name="Moroney J.V."/>
            <person name="Moseley J."/>
            <person name="Napoli C."/>
            <person name="Nedelcu A.M."/>
            <person name="Niyogi K."/>
            <person name="Novoselov S.V."/>
            <person name="Paulsen I.T."/>
            <person name="Pazour G."/>
            <person name="Purton S."/>
            <person name="Ral J.P."/>
            <person name="Riano-Pachon D.M."/>
            <person name="Riekhof W."/>
            <person name="Rymarquis L."/>
            <person name="Schroda M."/>
            <person name="Stern D."/>
            <person name="Umen J."/>
            <person name="Willows R."/>
            <person name="Wilson N."/>
            <person name="Zimmer S.L."/>
            <person name="Allmer J."/>
            <person name="Balk J."/>
            <person name="Bisova K."/>
            <person name="Chen C.J."/>
            <person name="Elias M."/>
            <person name="Gendler K."/>
            <person name="Hauser C."/>
            <person name="Lamb M.R."/>
            <person name="Ledford H."/>
            <person name="Long J.C."/>
            <person name="Minagawa J."/>
            <person name="Page M.D."/>
            <person name="Pan J."/>
            <person name="Pootakham W."/>
            <person name="Roje S."/>
            <person name="Rose A."/>
            <person name="Stahlberg E."/>
            <person name="Terauchi A.M."/>
            <person name="Yang P."/>
            <person name="Ball S."/>
            <person name="Bowler C."/>
            <person name="Dieckmann C.L."/>
            <person name="Gladyshev V.N."/>
            <person name="Green P."/>
            <person name="Jorgensen R."/>
            <person name="Mayfield S."/>
            <person name="Mueller-Roeber B."/>
            <person name="Rajamani S."/>
            <person name="Sayre R.T."/>
            <person name="Brokstein P."/>
            <person name="Dubchak I."/>
            <person name="Goodstein D."/>
            <person name="Hornick L."/>
            <person name="Huang Y.W."/>
            <person name="Jhaveri J."/>
            <person name="Luo Y."/>
            <person name="Martinez D."/>
            <person name="Ngau W.C."/>
            <person name="Otillar B."/>
            <person name="Poliakov A."/>
            <person name="Porter A."/>
            <person name="Szajkowski L."/>
            <person name="Werner G."/>
            <person name="Zhou K."/>
            <person name="Grigoriev I.V."/>
            <person name="Rokhsar D.S."/>
            <person name="Grossman A.R."/>
        </authorList>
    </citation>
    <scope>NUCLEOTIDE SEQUENCE [LARGE SCALE GENOMIC DNA]</scope>
    <source>
        <strain evidence="2">CC-503</strain>
    </source>
</reference>
<gene>
    <name evidence="1" type="ORF">CHLRE_07g324300v5</name>
</gene>
<dbReference type="InParanoid" id="A8I7I5"/>
<dbReference type="HOGENOM" id="CLU_2187650_0_0_1"/>
<dbReference type="Proteomes" id="UP000006906">
    <property type="component" value="Chromosome 7"/>
</dbReference>
<dbReference type="OMA" id="ITATCCQ"/>
<dbReference type="GeneID" id="5726431"/>
<dbReference type="EMBL" id="CM008968">
    <property type="protein sequence ID" value="PNW80602.1"/>
    <property type="molecule type" value="Genomic_DNA"/>
</dbReference>
<evidence type="ECO:0000313" key="1">
    <source>
        <dbReference type="EMBL" id="PNW80602.1"/>
    </source>
</evidence>
<dbReference type="Gramene" id="PNW80602">
    <property type="protein sequence ID" value="PNW80602"/>
    <property type="gene ID" value="CHLRE_07g324300v5"/>
</dbReference>